<dbReference type="Proteomes" id="UP000729701">
    <property type="component" value="Unassembled WGS sequence"/>
</dbReference>
<dbReference type="InterPro" id="IPR001296">
    <property type="entry name" value="Glyco_trans_1"/>
</dbReference>
<evidence type="ECO:0000313" key="2">
    <source>
        <dbReference type="EMBL" id="MBW4668532.1"/>
    </source>
</evidence>
<evidence type="ECO:0000313" key="3">
    <source>
        <dbReference type="Proteomes" id="UP000729701"/>
    </source>
</evidence>
<evidence type="ECO:0000259" key="1">
    <source>
        <dbReference type="Pfam" id="PF00534"/>
    </source>
</evidence>
<dbReference type="Gene3D" id="3.40.50.2000">
    <property type="entry name" value="Glycogen Phosphorylase B"/>
    <property type="match status" value="2"/>
</dbReference>
<comment type="caution">
    <text evidence="2">The sequence shown here is derived from an EMBL/GenBank/DDBJ whole genome shotgun (WGS) entry which is preliminary data.</text>
</comment>
<gene>
    <name evidence="2" type="ORF">KME60_14165</name>
</gene>
<dbReference type="SUPFAM" id="SSF53756">
    <property type="entry name" value="UDP-Glycosyltransferase/glycogen phosphorylase"/>
    <property type="match status" value="1"/>
</dbReference>
<dbReference type="AlphaFoldDB" id="A0A951UTA5"/>
<accession>A0A951UTA5</accession>
<dbReference type="CDD" id="cd03801">
    <property type="entry name" value="GT4_PimA-like"/>
    <property type="match status" value="1"/>
</dbReference>
<dbReference type="GO" id="GO:0016757">
    <property type="term" value="F:glycosyltransferase activity"/>
    <property type="evidence" value="ECO:0007669"/>
    <property type="project" value="InterPro"/>
</dbReference>
<sequence length="378" mass="42513">MDNFRIAWLLPKSFLYWQPTLSKLTQLFSETKVFAAVWPGHAQGFENHVQVKLVGKKGSKRTYLKAEYDSKVDFLPFSIVGELLNFKPNIVFTNSFGVWTILALLFKFLGNWRVVIAYEGSSPGVDFRNSPARLLVRRVMVSLADAYITNSQAGKAYLTEVLQAKKERVFARPYEVPDANALLGNCNKSEAIEPQFKTPIFLFVGQVVHRKGLHLLLEACSFLKKQGCNDYTLLIVGDGTQREELEGFSQEHNLSDQVKWIGRVEYSCLGSYFERADVFILPTLEDTWGVVVQEAMIFGKPVLCSKLAGASELVIDGENGYSFDPNNIEQLAGVMRCFIDNPQLAQTMGKKSQQLTEEHTPEAAAKFLTEVTFVAMNH</sequence>
<name>A0A951UTA5_9CYAN</name>
<dbReference type="InterPro" id="IPR050194">
    <property type="entry name" value="Glycosyltransferase_grp1"/>
</dbReference>
<dbReference type="PANTHER" id="PTHR45947:SF3">
    <property type="entry name" value="SULFOQUINOVOSYL TRANSFERASE SQD2"/>
    <property type="match status" value="1"/>
</dbReference>
<protein>
    <submittedName>
        <fullName evidence="2">Glycosyltransferase family 4 protein</fullName>
    </submittedName>
</protein>
<dbReference type="EMBL" id="JAHHGZ010000013">
    <property type="protein sequence ID" value="MBW4668532.1"/>
    <property type="molecule type" value="Genomic_DNA"/>
</dbReference>
<dbReference type="PANTHER" id="PTHR45947">
    <property type="entry name" value="SULFOQUINOVOSYL TRANSFERASE SQD2"/>
    <property type="match status" value="1"/>
</dbReference>
<organism evidence="2 3">
    <name type="scientific">Cyanomargarita calcarea GSE-NOS-MK-12-04C</name>
    <dbReference type="NCBI Taxonomy" id="2839659"/>
    <lineage>
        <taxon>Bacteria</taxon>
        <taxon>Bacillati</taxon>
        <taxon>Cyanobacteriota</taxon>
        <taxon>Cyanophyceae</taxon>
        <taxon>Nostocales</taxon>
        <taxon>Cyanomargaritaceae</taxon>
        <taxon>Cyanomargarita</taxon>
    </lineage>
</organism>
<proteinExistence type="predicted"/>
<reference evidence="2" key="2">
    <citation type="journal article" date="2022" name="Microbiol. Resour. Announc.">
        <title>Metagenome Sequencing to Explore Phylogenomics of Terrestrial Cyanobacteria.</title>
        <authorList>
            <person name="Ward R.D."/>
            <person name="Stajich J.E."/>
            <person name="Johansen J.R."/>
            <person name="Huntemann M."/>
            <person name="Clum A."/>
            <person name="Foster B."/>
            <person name="Foster B."/>
            <person name="Roux S."/>
            <person name="Palaniappan K."/>
            <person name="Varghese N."/>
            <person name="Mukherjee S."/>
            <person name="Reddy T.B.K."/>
            <person name="Daum C."/>
            <person name="Copeland A."/>
            <person name="Chen I.A."/>
            <person name="Ivanova N.N."/>
            <person name="Kyrpides N.C."/>
            <person name="Shapiro N."/>
            <person name="Eloe-Fadrosh E.A."/>
            <person name="Pietrasiak N."/>
        </authorList>
    </citation>
    <scope>NUCLEOTIDE SEQUENCE</scope>
    <source>
        <strain evidence="2">GSE-NOS-MK-12-04C</strain>
    </source>
</reference>
<feature type="domain" description="Glycosyl transferase family 1" evidence="1">
    <location>
        <begin position="197"/>
        <end position="354"/>
    </location>
</feature>
<reference evidence="2" key="1">
    <citation type="submission" date="2021-05" db="EMBL/GenBank/DDBJ databases">
        <authorList>
            <person name="Pietrasiak N."/>
            <person name="Ward R."/>
            <person name="Stajich J.E."/>
            <person name="Kurbessoian T."/>
        </authorList>
    </citation>
    <scope>NUCLEOTIDE SEQUENCE</scope>
    <source>
        <strain evidence="2">GSE-NOS-MK-12-04C</strain>
    </source>
</reference>
<dbReference type="Pfam" id="PF00534">
    <property type="entry name" value="Glycos_transf_1"/>
    <property type="match status" value="1"/>
</dbReference>